<evidence type="ECO:0000259" key="6">
    <source>
        <dbReference type="Pfam" id="PF08281"/>
    </source>
</evidence>
<evidence type="ECO:0000259" key="5">
    <source>
        <dbReference type="Pfam" id="PF04542"/>
    </source>
</evidence>
<dbReference type="GO" id="GO:0006352">
    <property type="term" value="P:DNA-templated transcription initiation"/>
    <property type="evidence" value="ECO:0007669"/>
    <property type="project" value="InterPro"/>
</dbReference>
<dbReference type="Pfam" id="PF08281">
    <property type="entry name" value="Sigma70_r4_2"/>
    <property type="match status" value="1"/>
</dbReference>
<dbReference type="SUPFAM" id="SSF88659">
    <property type="entry name" value="Sigma3 and sigma4 domains of RNA polymerase sigma factors"/>
    <property type="match status" value="1"/>
</dbReference>
<dbReference type="Gene3D" id="1.10.1740.10">
    <property type="match status" value="1"/>
</dbReference>
<evidence type="ECO:0000256" key="4">
    <source>
        <dbReference type="ARBA" id="ARBA00023163"/>
    </source>
</evidence>
<protein>
    <submittedName>
        <fullName evidence="7">RNA polymerase, sigma subunit, ECF family</fullName>
    </submittedName>
</protein>
<dbReference type="PANTHER" id="PTHR43133:SF25">
    <property type="entry name" value="RNA POLYMERASE SIGMA FACTOR RFAY-RELATED"/>
    <property type="match status" value="1"/>
</dbReference>
<dbReference type="Proteomes" id="UP000199666">
    <property type="component" value="Unassembled WGS sequence"/>
</dbReference>
<dbReference type="Pfam" id="PF04542">
    <property type="entry name" value="Sigma70_r2"/>
    <property type="match status" value="1"/>
</dbReference>
<dbReference type="InterPro" id="IPR013249">
    <property type="entry name" value="RNA_pol_sigma70_r4_t2"/>
</dbReference>
<sequence>MVVETLNFDSLIIEYRSQLKTYAMNFTRDEDDADDLIQDTLLKAFTYFANFKPGTNFRGWLFTIMKNTFINNYRRSTRSRALIITEENISSNNLAHSASRNNGELKFINEDISKALKTLPTNLYDPFIRYFEGYKYHEIAEEFDMPVGTVKTRIHHARLQLKKYLKVYEELKGRVS</sequence>
<dbReference type="CDD" id="cd06171">
    <property type="entry name" value="Sigma70_r4"/>
    <property type="match status" value="1"/>
</dbReference>
<name>A0A1I2WL60_9SPHI</name>
<dbReference type="AlphaFoldDB" id="A0A1I2WL60"/>
<gene>
    <name evidence="7" type="ORF">SAMN04489864_104138</name>
</gene>
<evidence type="ECO:0000256" key="3">
    <source>
        <dbReference type="ARBA" id="ARBA00023082"/>
    </source>
</evidence>
<evidence type="ECO:0000256" key="2">
    <source>
        <dbReference type="ARBA" id="ARBA00023015"/>
    </source>
</evidence>
<keyword evidence="2" id="KW-0805">Transcription regulation</keyword>
<evidence type="ECO:0000313" key="7">
    <source>
        <dbReference type="EMBL" id="SFH02110.1"/>
    </source>
</evidence>
<keyword evidence="8" id="KW-1185">Reference proteome</keyword>
<dbReference type="InterPro" id="IPR039425">
    <property type="entry name" value="RNA_pol_sigma-70-like"/>
</dbReference>
<dbReference type="GO" id="GO:0016987">
    <property type="term" value="F:sigma factor activity"/>
    <property type="evidence" value="ECO:0007669"/>
    <property type="project" value="UniProtKB-KW"/>
</dbReference>
<dbReference type="NCBIfam" id="TIGR02937">
    <property type="entry name" value="sigma70-ECF"/>
    <property type="match status" value="1"/>
</dbReference>
<dbReference type="InterPro" id="IPR014284">
    <property type="entry name" value="RNA_pol_sigma-70_dom"/>
</dbReference>
<dbReference type="EMBL" id="FOPP01000004">
    <property type="protein sequence ID" value="SFH02110.1"/>
    <property type="molecule type" value="Genomic_DNA"/>
</dbReference>
<dbReference type="InterPro" id="IPR013325">
    <property type="entry name" value="RNA_pol_sigma_r2"/>
</dbReference>
<organism evidence="7 8">
    <name type="scientific">Pedobacter insulae</name>
    <dbReference type="NCBI Taxonomy" id="414048"/>
    <lineage>
        <taxon>Bacteria</taxon>
        <taxon>Pseudomonadati</taxon>
        <taxon>Bacteroidota</taxon>
        <taxon>Sphingobacteriia</taxon>
        <taxon>Sphingobacteriales</taxon>
        <taxon>Sphingobacteriaceae</taxon>
        <taxon>Pedobacter</taxon>
    </lineage>
</organism>
<proteinExistence type="inferred from homology"/>
<accession>A0A1I2WL60</accession>
<dbReference type="SUPFAM" id="SSF88946">
    <property type="entry name" value="Sigma2 domain of RNA polymerase sigma factors"/>
    <property type="match status" value="1"/>
</dbReference>
<keyword evidence="4" id="KW-0804">Transcription</keyword>
<dbReference type="InterPro" id="IPR013324">
    <property type="entry name" value="RNA_pol_sigma_r3/r4-like"/>
</dbReference>
<reference evidence="7 8" key="1">
    <citation type="submission" date="2016-10" db="EMBL/GenBank/DDBJ databases">
        <authorList>
            <person name="de Groot N.N."/>
        </authorList>
    </citation>
    <scope>NUCLEOTIDE SEQUENCE [LARGE SCALE GENOMIC DNA]</scope>
    <source>
        <strain evidence="7 8">DSM 18684</strain>
    </source>
</reference>
<dbReference type="STRING" id="414048.SAMN04489864_104138"/>
<dbReference type="RefSeq" id="WP_090993329.1">
    <property type="nucleotide sequence ID" value="NZ_FOPP01000004.1"/>
</dbReference>
<dbReference type="InterPro" id="IPR036388">
    <property type="entry name" value="WH-like_DNA-bd_sf"/>
</dbReference>
<evidence type="ECO:0000313" key="8">
    <source>
        <dbReference type="Proteomes" id="UP000199666"/>
    </source>
</evidence>
<dbReference type="PANTHER" id="PTHR43133">
    <property type="entry name" value="RNA POLYMERASE ECF-TYPE SIGMA FACTO"/>
    <property type="match status" value="1"/>
</dbReference>
<comment type="similarity">
    <text evidence="1">Belongs to the sigma-70 factor family. ECF subfamily.</text>
</comment>
<dbReference type="InterPro" id="IPR007627">
    <property type="entry name" value="RNA_pol_sigma70_r2"/>
</dbReference>
<feature type="domain" description="RNA polymerase sigma-70 region 2" evidence="5">
    <location>
        <begin position="11"/>
        <end position="78"/>
    </location>
</feature>
<feature type="domain" description="RNA polymerase sigma factor 70 region 4 type 2" evidence="6">
    <location>
        <begin position="111"/>
        <end position="161"/>
    </location>
</feature>
<dbReference type="Gene3D" id="1.10.10.10">
    <property type="entry name" value="Winged helix-like DNA-binding domain superfamily/Winged helix DNA-binding domain"/>
    <property type="match status" value="1"/>
</dbReference>
<keyword evidence="3" id="KW-0731">Sigma factor</keyword>
<dbReference type="OrthoDB" id="9803470at2"/>
<evidence type="ECO:0000256" key="1">
    <source>
        <dbReference type="ARBA" id="ARBA00010641"/>
    </source>
</evidence>
<dbReference type="GO" id="GO:0003677">
    <property type="term" value="F:DNA binding"/>
    <property type="evidence" value="ECO:0007669"/>
    <property type="project" value="InterPro"/>
</dbReference>